<feature type="transmembrane region" description="Helical" evidence="9">
    <location>
        <begin position="278"/>
        <end position="296"/>
    </location>
</feature>
<organism evidence="12 13">
    <name type="scientific">Lottiidibacillus patelloidae</name>
    <dbReference type="NCBI Taxonomy" id="2670334"/>
    <lineage>
        <taxon>Bacteria</taxon>
        <taxon>Bacillati</taxon>
        <taxon>Bacillota</taxon>
        <taxon>Bacilli</taxon>
        <taxon>Bacillales</taxon>
        <taxon>Bacillaceae</taxon>
        <taxon>Lottiidibacillus</taxon>
    </lineage>
</organism>
<dbReference type="InterPro" id="IPR011527">
    <property type="entry name" value="ABC1_TM_dom"/>
</dbReference>
<dbReference type="PANTHER" id="PTHR43394:SF1">
    <property type="entry name" value="ATP-BINDING CASSETTE SUB-FAMILY B MEMBER 10, MITOCHONDRIAL"/>
    <property type="match status" value="1"/>
</dbReference>
<dbReference type="Proteomes" id="UP000217083">
    <property type="component" value="Unassembled WGS sequence"/>
</dbReference>
<dbReference type="CDD" id="cd18548">
    <property type="entry name" value="ABC_6TM_Tm287_like"/>
    <property type="match status" value="1"/>
</dbReference>
<feature type="domain" description="ABC transmembrane type-1" evidence="11">
    <location>
        <begin position="17"/>
        <end position="298"/>
    </location>
</feature>
<dbReference type="InterPro" id="IPR003593">
    <property type="entry name" value="AAA+_ATPase"/>
</dbReference>
<reference evidence="13" key="1">
    <citation type="submission" date="2017-08" db="EMBL/GenBank/DDBJ databases">
        <authorList>
            <person name="Huang Z."/>
        </authorList>
    </citation>
    <scope>NUCLEOTIDE SEQUENCE [LARGE SCALE GENOMIC DNA]</scope>
    <source>
        <strain evidence="13">SA5d-4</strain>
    </source>
</reference>
<dbReference type="GO" id="GO:0016887">
    <property type="term" value="F:ATP hydrolysis activity"/>
    <property type="evidence" value="ECO:0007669"/>
    <property type="project" value="InterPro"/>
</dbReference>
<feature type="domain" description="ABC transporter" evidence="10">
    <location>
        <begin position="333"/>
        <end position="566"/>
    </location>
</feature>
<dbReference type="InterPro" id="IPR027417">
    <property type="entry name" value="P-loop_NTPase"/>
</dbReference>
<evidence type="ECO:0000256" key="3">
    <source>
        <dbReference type="ARBA" id="ARBA00022475"/>
    </source>
</evidence>
<dbReference type="Pfam" id="PF00005">
    <property type="entry name" value="ABC_tran"/>
    <property type="match status" value="1"/>
</dbReference>
<dbReference type="GO" id="GO:0015421">
    <property type="term" value="F:ABC-type oligopeptide transporter activity"/>
    <property type="evidence" value="ECO:0007669"/>
    <property type="project" value="TreeGrafter"/>
</dbReference>
<dbReference type="PROSITE" id="PS00211">
    <property type="entry name" value="ABC_TRANSPORTER_1"/>
    <property type="match status" value="1"/>
</dbReference>
<reference evidence="12 13" key="2">
    <citation type="submission" date="2017-09" db="EMBL/GenBank/DDBJ databases">
        <title>Bacillus patelloidae sp. nov., isolated from the intestinal tract of a marine limpet.</title>
        <authorList>
            <person name="Liu R."/>
            <person name="Dong C."/>
            <person name="Shao Z."/>
        </authorList>
    </citation>
    <scope>NUCLEOTIDE SEQUENCE [LARGE SCALE GENOMIC DNA]</scope>
    <source>
        <strain evidence="12 13">SA5d-4</strain>
    </source>
</reference>
<dbReference type="PANTHER" id="PTHR43394">
    <property type="entry name" value="ATP-DEPENDENT PERMEASE MDL1, MITOCHONDRIAL"/>
    <property type="match status" value="1"/>
</dbReference>
<comment type="subcellular location">
    <subcellularLocation>
        <location evidence="1">Cell membrane</location>
        <topology evidence="1">Multi-pass membrane protein</topology>
    </subcellularLocation>
</comment>
<name>A0A263BTF2_9BACI</name>
<accession>A0A263BTF2</accession>
<feature type="transmembrane region" description="Helical" evidence="9">
    <location>
        <begin position="12"/>
        <end position="31"/>
    </location>
</feature>
<dbReference type="FunFam" id="3.40.50.300:FF:000221">
    <property type="entry name" value="Multidrug ABC transporter ATP-binding protein"/>
    <property type="match status" value="1"/>
</dbReference>
<sequence>MLKVLSFLKPYKIHVSVALFFMLTELAVELSQPLLMAKIIDDGIVQRDMNTVIVWGSVMVGISLIAFASGIINSFYAAHVSQGLGYDLRVRLYEKIQSFAFANFNTYPTSSLITRMTNDVMQIQQTMFMSLRIMMRAPLLIIGGLVMALLVNSKLAISILISVPLLFFFLIWVLRKGSKLYTSVQKRLDKVNSVMRENLFAIRLIKALVTRKHEGKRFNRANEDLKEKTVRALRLMEATTPILMVVMNFSIIVILWFGNFGVTNGSIQVGEVVAIINYTTRITAAMSIFSWIIMAFSRAKASSARIVEVIDEEVHLVDKKYANDKWQVRHGKVEFRNVTFQYPQADSAAIEKLSFVAEPLHTVAILGATGSGKTSLMQLIPRLYDVNSGAIFIDDTSIDRYKLKHLRSKVGVVPQEAMLFSGTIKENIAMGKEHATFEEIRAAAKSAQIHETIEKFPNGYETVLGQKGVNLSGGQKQRLSIARALVRKPKILLLDDSTSALDLKTEGKLLEAVKQYECTTIIVTQKISTAMEADTILLLEDGKLLTSGSHDVLIRNSELYQKIYASQFGEEELQRAQTTT</sequence>
<proteinExistence type="predicted"/>
<dbReference type="EMBL" id="NPIA01000004">
    <property type="protein sequence ID" value="OZM56979.1"/>
    <property type="molecule type" value="Genomic_DNA"/>
</dbReference>
<dbReference type="SUPFAM" id="SSF90123">
    <property type="entry name" value="ABC transporter transmembrane region"/>
    <property type="match status" value="1"/>
</dbReference>
<dbReference type="GO" id="GO:0005886">
    <property type="term" value="C:plasma membrane"/>
    <property type="evidence" value="ECO:0007669"/>
    <property type="project" value="UniProtKB-SubCell"/>
</dbReference>
<evidence type="ECO:0000313" key="13">
    <source>
        <dbReference type="Proteomes" id="UP000217083"/>
    </source>
</evidence>
<feature type="transmembrane region" description="Helical" evidence="9">
    <location>
        <begin position="133"/>
        <end position="151"/>
    </location>
</feature>
<keyword evidence="4 9" id="KW-0812">Transmembrane</keyword>
<dbReference type="InterPro" id="IPR036640">
    <property type="entry name" value="ABC1_TM_sf"/>
</dbReference>
<keyword evidence="5" id="KW-0547">Nucleotide-binding</keyword>
<evidence type="ECO:0000256" key="5">
    <source>
        <dbReference type="ARBA" id="ARBA00022741"/>
    </source>
</evidence>
<evidence type="ECO:0000256" key="9">
    <source>
        <dbReference type="SAM" id="Phobius"/>
    </source>
</evidence>
<dbReference type="PROSITE" id="PS50929">
    <property type="entry name" value="ABC_TM1F"/>
    <property type="match status" value="1"/>
</dbReference>
<feature type="transmembrane region" description="Helical" evidence="9">
    <location>
        <begin position="238"/>
        <end position="258"/>
    </location>
</feature>
<keyword evidence="13" id="KW-1185">Reference proteome</keyword>
<evidence type="ECO:0000256" key="8">
    <source>
        <dbReference type="ARBA" id="ARBA00023136"/>
    </source>
</evidence>
<evidence type="ECO:0000313" key="12">
    <source>
        <dbReference type="EMBL" id="OZM56979.1"/>
    </source>
</evidence>
<dbReference type="InterPro" id="IPR003439">
    <property type="entry name" value="ABC_transporter-like_ATP-bd"/>
</dbReference>
<dbReference type="InterPro" id="IPR039421">
    <property type="entry name" value="Type_1_exporter"/>
</dbReference>
<dbReference type="Gene3D" id="3.40.50.300">
    <property type="entry name" value="P-loop containing nucleotide triphosphate hydrolases"/>
    <property type="match status" value="1"/>
</dbReference>
<dbReference type="GO" id="GO:0005524">
    <property type="term" value="F:ATP binding"/>
    <property type="evidence" value="ECO:0007669"/>
    <property type="project" value="UniProtKB-KW"/>
</dbReference>
<dbReference type="SMART" id="SM00382">
    <property type="entry name" value="AAA"/>
    <property type="match status" value="1"/>
</dbReference>
<gene>
    <name evidence="12" type="ORF">CIB95_09420</name>
</gene>
<dbReference type="RefSeq" id="WP_094924520.1">
    <property type="nucleotide sequence ID" value="NZ_NPIA01000004.1"/>
</dbReference>
<comment type="caution">
    <text evidence="12">The sequence shown here is derived from an EMBL/GenBank/DDBJ whole genome shotgun (WGS) entry which is preliminary data.</text>
</comment>
<evidence type="ECO:0000256" key="1">
    <source>
        <dbReference type="ARBA" id="ARBA00004651"/>
    </source>
</evidence>
<dbReference type="AlphaFoldDB" id="A0A263BTF2"/>
<protein>
    <submittedName>
        <fullName evidence="12">ABC transporter ATP-binding protein</fullName>
    </submittedName>
</protein>
<feature type="transmembrane region" description="Helical" evidence="9">
    <location>
        <begin position="157"/>
        <end position="174"/>
    </location>
</feature>
<feature type="transmembrane region" description="Helical" evidence="9">
    <location>
        <begin position="52"/>
        <end position="76"/>
    </location>
</feature>
<dbReference type="PROSITE" id="PS50893">
    <property type="entry name" value="ABC_TRANSPORTER_2"/>
    <property type="match status" value="1"/>
</dbReference>
<keyword evidence="2" id="KW-0813">Transport</keyword>
<dbReference type="InterPro" id="IPR017871">
    <property type="entry name" value="ABC_transporter-like_CS"/>
</dbReference>
<keyword evidence="6 12" id="KW-0067">ATP-binding</keyword>
<dbReference type="Gene3D" id="1.20.1560.10">
    <property type="entry name" value="ABC transporter type 1, transmembrane domain"/>
    <property type="match status" value="1"/>
</dbReference>
<dbReference type="Pfam" id="PF00664">
    <property type="entry name" value="ABC_membrane"/>
    <property type="match status" value="1"/>
</dbReference>
<evidence type="ECO:0000259" key="10">
    <source>
        <dbReference type="PROSITE" id="PS50893"/>
    </source>
</evidence>
<keyword evidence="8 9" id="KW-0472">Membrane</keyword>
<evidence type="ECO:0000256" key="4">
    <source>
        <dbReference type="ARBA" id="ARBA00022692"/>
    </source>
</evidence>
<dbReference type="SUPFAM" id="SSF52540">
    <property type="entry name" value="P-loop containing nucleoside triphosphate hydrolases"/>
    <property type="match status" value="1"/>
</dbReference>
<keyword evidence="3" id="KW-1003">Cell membrane</keyword>
<evidence type="ECO:0000259" key="11">
    <source>
        <dbReference type="PROSITE" id="PS50929"/>
    </source>
</evidence>
<keyword evidence="7 9" id="KW-1133">Transmembrane helix</keyword>
<evidence type="ECO:0000256" key="7">
    <source>
        <dbReference type="ARBA" id="ARBA00022989"/>
    </source>
</evidence>
<evidence type="ECO:0000256" key="6">
    <source>
        <dbReference type="ARBA" id="ARBA00022840"/>
    </source>
</evidence>
<evidence type="ECO:0000256" key="2">
    <source>
        <dbReference type="ARBA" id="ARBA00022448"/>
    </source>
</evidence>